<name>A0A0B1SG63_OESDE</name>
<evidence type="ECO:0000313" key="1">
    <source>
        <dbReference type="EMBL" id="KHJ84318.1"/>
    </source>
</evidence>
<dbReference type="OrthoDB" id="5844431at2759"/>
<proteinExistence type="predicted"/>
<organism evidence="1 2">
    <name type="scientific">Oesophagostomum dentatum</name>
    <name type="common">Nodular worm</name>
    <dbReference type="NCBI Taxonomy" id="61180"/>
    <lineage>
        <taxon>Eukaryota</taxon>
        <taxon>Metazoa</taxon>
        <taxon>Ecdysozoa</taxon>
        <taxon>Nematoda</taxon>
        <taxon>Chromadorea</taxon>
        <taxon>Rhabditida</taxon>
        <taxon>Rhabditina</taxon>
        <taxon>Rhabditomorpha</taxon>
        <taxon>Strongyloidea</taxon>
        <taxon>Strongylidae</taxon>
        <taxon>Oesophagostomum</taxon>
    </lineage>
</organism>
<dbReference type="Proteomes" id="UP000053660">
    <property type="component" value="Unassembled WGS sequence"/>
</dbReference>
<accession>A0A0B1SG63</accession>
<dbReference type="EMBL" id="KN569094">
    <property type="protein sequence ID" value="KHJ84318.1"/>
    <property type="molecule type" value="Genomic_DNA"/>
</dbReference>
<sequence>MNSKAVSRSFEAVSTSDINLARSRLLRIEGFSRRSFAPPISLPKKIPHEKRLKELEIVNGLLYAISIRPHRCITLGNTDVGAYKEGGTALDSRCLLPFAYWLHILGKQQASRKMCKVLKELCPESASVALRAVDGACKIGESSSEAVELAFLAVRDELQHAKGFEKYKETIRTKRSA</sequence>
<gene>
    <name evidence="1" type="ORF">OESDEN_15971</name>
</gene>
<reference evidence="1 2" key="1">
    <citation type="submission" date="2014-03" db="EMBL/GenBank/DDBJ databases">
        <title>Draft genome of the hookworm Oesophagostomum dentatum.</title>
        <authorList>
            <person name="Mitreva M."/>
        </authorList>
    </citation>
    <scope>NUCLEOTIDE SEQUENCE [LARGE SCALE GENOMIC DNA]</scope>
    <source>
        <strain evidence="1 2">OD-Hann</strain>
    </source>
</reference>
<dbReference type="AlphaFoldDB" id="A0A0B1SG63"/>
<keyword evidence="2" id="KW-1185">Reference proteome</keyword>
<evidence type="ECO:0000313" key="2">
    <source>
        <dbReference type="Proteomes" id="UP000053660"/>
    </source>
</evidence>
<protein>
    <submittedName>
        <fullName evidence="1">Uncharacterized protein</fullName>
    </submittedName>
</protein>